<dbReference type="OrthoDB" id="9809586at2"/>
<evidence type="ECO:0000256" key="11">
    <source>
        <dbReference type="ARBA" id="ARBA00033067"/>
    </source>
</evidence>
<keyword evidence="14" id="KW-1185">Reference proteome</keyword>
<accession>A0A544TUY6</accession>
<dbReference type="GO" id="GO:0003978">
    <property type="term" value="F:UDP-glucose 4-epimerase activity"/>
    <property type="evidence" value="ECO:0007669"/>
    <property type="project" value="UniProtKB-EC"/>
</dbReference>
<dbReference type="EMBL" id="VDGI01000002">
    <property type="protein sequence ID" value="TQR21267.1"/>
    <property type="molecule type" value="Genomic_DNA"/>
</dbReference>
<dbReference type="Gene3D" id="3.40.50.720">
    <property type="entry name" value="NAD(P)-binding Rossmann-like Domain"/>
    <property type="match status" value="1"/>
</dbReference>
<keyword evidence="8" id="KW-0119">Carbohydrate metabolism</keyword>
<organism evidence="13 14">
    <name type="scientific">Psychrobacillus vulpis</name>
    <dbReference type="NCBI Taxonomy" id="2325572"/>
    <lineage>
        <taxon>Bacteria</taxon>
        <taxon>Bacillati</taxon>
        <taxon>Bacillota</taxon>
        <taxon>Bacilli</taxon>
        <taxon>Bacillales</taxon>
        <taxon>Bacillaceae</taxon>
        <taxon>Psychrobacillus</taxon>
    </lineage>
</organism>
<evidence type="ECO:0000313" key="14">
    <source>
        <dbReference type="Proteomes" id="UP000316626"/>
    </source>
</evidence>
<evidence type="ECO:0000256" key="10">
    <source>
        <dbReference type="ARBA" id="ARBA00031367"/>
    </source>
</evidence>
<dbReference type="InterPro" id="IPR001509">
    <property type="entry name" value="Epimerase_deHydtase"/>
</dbReference>
<dbReference type="RefSeq" id="WP_142641158.1">
    <property type="nucleotide sequence ID" value="NZ_VDGI01000002.1"/>
</dbReference>
<proteinExistence type="inferred from homology"/>
<keyword evidence="8" id="KW-0299">Galactose metabolism</keyword>
<dbReference type="AlphaFoldDB" id="A0A544TUY6"/>
<dbReference type="EC" id="5.1.3.2" evidence="5"/>
<protein>
    <recommendedName>
        <fullName evidence="6">UDP-glucose 4-epimerase</fullName>
        <ecNumber evidence="5">5.1.3.2</ecNumber>
    </recommendedName>
    <alternativeName>
        <fullName evidence="11">Galactowaldenase</fullName>
    </alternativeName>
    <alternativeName>
        <fullName evidence="10">UDP-galactose 4-epimerase</fullName>
    </alternativeName>
</protein>
<evidence type="ECO:0000256" key="9">
    <source>
        <dbReference type="ARBA" id="ARBA00023235"/>
    </source>
</evidence>
<dbReference type="InterPro" id="IPR036291">
    <property type="entry name" value="NAD(P)-bd_dom_sf"/>
</dbReference>
<comment type="similarity">
    <text evidence="4">Belongs to the NAD(P)-dependent epimerase/dehydratase family.</text>
</comment>
<evidence type="ECO:0000259" key="12">
    <source>
        <dbReference type="Pfam" id="PF01370"/>
    </source>
</evidence>
<comment type="caution">
    <text evidence="13">The sequence shown here is derived from an EMBL/GenBank/DDBJ whole genome shotgun (WGS) entry which is preliminary data.</text>
</comment>
<evidence type="ECO:0000256" key="7">
    <source>
        <dbReference type="ARBA" id="ARBA00023027"/>
    </source>
</evidence>
<dbReference type="GO" id="GO:0006012">
    <property type="term" value="P:galactose metabolic process"/>
    <property type="evidence" value="ECO:0007669"/>
    <property type="project" value="UniProtKB-KW"/>
</dbReference>
<evidence type="ECO:0000256" key="1">
    <source>
        <dbReference type="ARBA" id="ARBA00000083"/>
    </source>
</evidence>
<keyword evidence="9" id="KW-0413">Isomerase</keyword>
<dbReference type="Proteomes" id="UP000316626">
    <property type="component" value="Unassembled WGS sequence"/>
</dbReference>
<evidence type="ECO:0000256" key="4">
    <source>
        <dbReference type="ARBA" id="ARBA00007637"/>
    </source>
</evidence>
<dbReference type="PANTHER" id="PTHR43725:SF47">
    <property type="entry name" value="UDP-GLUCOSE 4-EPIMERASE"/>
    <property type="match status" value="1"/>
</dbReference>
<evidence type="ECO:0000256" key="5">
    <source>
        <dbReference type="ARBA" id="ARBA00013189"/>
    </source>
</evidence>
<feature type="domain" description="NAD-dependent epimerase/dehydratase" evidence="12">
    <location>
        <begin position="4"/>
        <end position="71"/>
    </location>
</feature>
<sequence>MRKALVLGGTRFFGVHLVEALLEEGYEVTIATRGKTQDPFSTRVNRIIFDRLNFDEFKELCGNENWDIVYDQICYSSQEALDAIEVFKDKTKKYVFTSSKSVYGEKSGEVGFNEEDFNPFEHKIIQGPKEDFSYNEGKRQAEAVFFQKAPFPVVAVRFPIVLGLNDYTERLHFHIEKVRNNEEIHLVNPAASIDFISEEEAGKFLEWVGLLEFTGPINATSNGKVSLGDLINEIEDKTQTSARITSTPNEANVSPFNISNTWLLSNKIARDLGFHFKDLNEWLPVLINDLLAEMESR</sequence>
<evidence type="ECO:0000256" key="6">
    <source>
        <dbReference type="ARBA" id="ARBA00018569"/>
    </source>
</evidence>
<evidence type="ECO:0000256" key="3">
    <source>
        <dbReference type="ARBA" id="ARBA00004947"/>
    </source>
</evidence>
<dbReference type="Pfam" id="PF01370">
    <property type="entry name" value="Epimerase"/>
    <property type="match status" value="1"/>
</dbReference>
<evidence type="ECO:0000313" key="13">
    <source>
        <dbReference type="EMBL" id="TQR21267.1"/>
    </source>
</evidence>
<comment type="pathway">
    <text evidence="3">Carbohydrate metabolism; galactose metabolism.</text>
</comment>
<gene>
    <name evidence="13" type="ORF">FG384_03410</name>
</gene>
<dbReference type="GO" id="GO:0005829">
    <property type="term" value="C:cytosol"/>
    <property type="evidence" value="ECO:0007669"/>
    <property type="project" value="TreeGrafter"/>
</dbReference>
<dbReference type="PANTHER" id="PTHR43725">
    <property type="entry name" value="UDP-GLUCOSE 4-EPIMERASE"/>
    <property type="match status" value="1"/>
</dbReference>
<evidence type="ECO:0000256" key="8">
    <source>
        <dbReference type="ARBA" id="ARBA00023144"/>
    </source>
</evidence>
<evidence type="ECO:0000256" key="2">
    <source>
        <dbReference type="ARBA" id="ARBA00001911"/>
    </source>
</evidence>
<comment type="cofactor">
    <cofactor evidence="2">
        <name>NAD(+)</name>
        <dbReference type="ChEBI" id="CHEBI:57540"/>
    </cofactor>
</comment>
<reference evidence="13 14" key="1">
    <citation type="submission" date="2019-06" db="EMBL/GenBank/DDBJ databases">
        <title>Psychrobacillus vulpis sp. nov., a new species isolated from feces of a red fox that inhabits in The Tablas de Daimiel Natural Park, Albacete, Spain.</title>
        <authorList>
            <person name="Rodriguez M."/>
            <person name="Reina J.C."/>
            <person name="Bejar V."/>
            <person name="Llamas I."/>
        </authorList>
    </citation>
    <scope>NUCLEOTIDE SEQUENCE [LARGE SCALE GENOMIC DNA]</scope>
    <source>
        <strain evidence="13 14">Z8</strain>
    </source>
</reference>
<keyword evidence="7" id="KW-0520">NAD</keyword>
<comment type="catalytic activity">
    <reaction evidence="1">
        <text>UDP-alpha-D-glucose = UDP-alpha-D-galactose</text>
        <dbReference type="Rhea" id="RHEA:22168"/>
        <dbReference type="ChEBI" id="CHEBI:58885"/>
        <dbReference type="ChEBI" id="CHEBI:66914"/>
        <dbReference type="EC" id="5.1.3.2"/>
    </reaction>
</comment>
<dbReference type="SUPFAM" id="SSF51735">
    <property type="entry name" value="NAD(P)-binding Rossmann-fold domains"/>
    <property type="match status" value="1"/>
</dbReference>
<name>A0A544TUY6_9BACI</name>